<dbReference type="GO" id="GO:0046373">
    <property type="term" value="P:L-arabinose metabolic process"/>
    <property type="evidence" value="ECO:0007669"/>
    <property type="project" value="InterPro"/>
</dbReference>
<evidence type="ECO:0000256" key="1">
    <source>
        <dbReference type="SAM" id="SignalP"/>
    </source>
</evidence>
<dbReference type="CDD" id="cd08983">
    <property type="entry name" value="GH43_Bt3655-like"/>
    <property type="match status" value="1"/>
</dbReference>
<keyword evidence="4" id="KW-1185">Reference proteome</keyword>
<dbReference type="InterPro" id="IPR023296">
    <property type="entry name" value="Glyco_hydro_beta-prop_sf"/>
</dbReference>
<dbReference type="Gene3D" id="2.115.10.20">
    <property type="entry name" value="Glycosyl hydrolase domain, family 43"/>
    <property type="match status" value="1"/>
</dbReference>
<evidence type="ECO:0000259" key="2">
    <source>
        <dbReference type="Pfam" id="PF05270"/>
    </source>
</evidence>
<dbReference type="SUPFAM" id="SSF75005">
    <property type="entry name" value="Arabinanase/levansucrase/invertase"/>
    <property type="match status" value="2"/>
</dbReference>
<evidence type="ECO:0000313" key="4">
    <source>
        <dbReference type="Proteomes" id="UP000199317"/>
    </source>
</evidence>
<dbReference type="RefSeq" id="WP_092837019.1">
    <property type="nucleotide sequence ID" value="NZ_CP028290.1"/>
</dbReference>
<dbReference type="OrthoDB" id="9758923at2"/>
<dbReference type="PANTHER" id="PTHR43301:SF3">
    <property type="entry name" value="ARABINAN ENDO-1,5-ALPHA-L-ARABINOSIDASE A-RELATED"/>
    <property type="match status" value="1"/>
</dbReference>
<protein>
    <submittedName>
        <fullName evidence="3">Alpha-L-arabinofuranosidase B (ABFB) domain-containing protein</fullName>
    </submittedName>
</protein>
<feature type="domain" description="Alpha-L-arabinofuranosidase B arabinose-binding" evidence="2">
    <location>
        <begin position="341"/>
        <end position="473"/>
    </location>
</feature>
<dbReference type="InterPro" id="IPR050727">
    <property type="entry name" value="GH43_arabinanases"/>
</dbReference>
<proteinExistence type="predicted"/>
<feature type="signal peptide" evidence="1">
    <location>
        <begin position="1"/>
        <end position="26"/>
    </location>
</feature>
<accession>A0A1H0VAS5</accession>
<feature type="chain" id="PRO_5011793508" evidence="1">
    <location>
        <begin position="27"/>
        <end position="475"/>
    </location>
</feature>
<sequence length="475" mass="51781">MKKTRKSLRALFVAATLAVSFGSAQARSGGYLLVHFTGESASGEQTYMAVSSDGMHWTDLNDSQPVLRSTVGEKGVRDHSIVRSPDGSRYWILATDLRIANGKGWDTAMHRGSTKLVIWESSDLVHWSAPRLADVAGAIPNAGCAWAPEAIWDPVSNAYIVYWTTISPLNGVDKPRIYHAKTTDFVTFTAPQLYIDRPGDQPIIDTQIIEVAGSVGGYQYVRASGDGQITLEGSQSVLGAWTTIGDLSQVGLTGHMVEGPILFKFNGETKWGLWVDQYASGKGYLPLTSVNMGSAQNWQIAAEGSYHLGASHKRHGGILSLNDAELGRLQAQWGGTTPINRLQSGNFPDRYVRHANFTSVRIDANVSPEDDSKFRIVKGLADNAGYVSFASVNQPGYYLRQKNFAFELAPYDGSPQFAADATFAEVPGLADTTGSSFQSYSQPNYYMRHYAYQLRLDTIGGDATSRSDATFRVTD</sequence>
<dbReference type="EMBL" id="FNJL01000024">
    <property type="protein sequence ID" value="SDP75464.1"/>
    <property type="molecule type" value="Genomic_DNA"/>
</dbReference>
<name>A0A1H0VAS5_9BURK</name>
<dbReference type="PANTHER" id="PTHR43301">
    <property type="entry name" value="ARABINAN ENDO-1,5-ALPHA-L-ARABINOSIDASE"/>
    <property type="match status" value="1"/>
</dbReference>
<organism evidence="3 4">
    <name type="scientific">Paracidovorax cattleyae</name>
    <dbReference type="NCBI Taxonomy" id="80868"/>
    <lineage>
        <taxon>Bacteria</taxon>
        <taxon>Pseudomonadati</taxon>
        <taxon>Pseudomonadota</taxon>
        <taxon>Betaproteobacteria</taxon>
        <taxon>Burkholderiales</taxon>
        <taxon>Comamonadaceae</taxon>
        <taxon>Paracidovorax</taxon>
    </lineage>
</organism>
<dbReference type="InterPro" id="IPR007934">
    <property type="entry name" value="AbfB_ABD"/>
</dbReference>
<dbReference type="AlphaFoldDB" id="A0A1H0VAS5"/>
<dbReference type="CDD" id="cd23399">
    <property type="entry name" value="beta-trefoil_ABD_ABFB"/>
    <property type="match status" value="1"/>
</dbReference>
<dbReference type="GO" id="GO:0046556">
    <property type="term" value="F:alpha-L-arabinofuranosidase activity"/>
    <property type="evidence" value="ECO:0007669"/>
    <property type="project" value="InterPro"/>
</dbReference>
<keyword evidence="1" id="KW-0732">Signal</keyword>
<dbReference type="SUPFAM" id="SSF110221">
    <property type="entry name" value="AbfB domain"/>
    <property type="match status" value="1"/>
</dbReference>
<gene>
    <name evidence="3" type="ORF">SAMN04489708_12473</name>
</gene>
<dbReference type="InterPro" id="IPR036195">
    <property type="entry name" value="AbfB_ABD_sf"/>
</dbReference>
<dbReference type="Pfam" id="PF05270">
    <property type="entry name" value="AbfB"/>
    <property type="match status" value="1"/>
</dbReference>
<reference evidence="4" key="1">
    <citation type="submission" date="2016-10" db="EMBL/GenBank/DDBJ databases">
        <authorList>
            <person name="Varghese N."/>
            <person name="Submissions S."/>
        </authorList>
    </citation>
    <scope>NUCLEOTIDE SEQUENCE [LARGE SCALE GENOMIC DNA]</scope>
    <source>
        <strain evidence="4">DSM 17101</strain>
    </source>
</reference>
<dbReference type="Proteomes" id="UP000199317">
    <property type="component" value="Unassembled WGS sequence"/>
</dbReference>
<dbReference type="Gene3D" id="2.80.10.50">
    <property type="match status" value="1"/>
</dbReference>
<evidence type="ECO:0000313" key="3">
    <source>
        <dbReference type="EMBL" id="SDP75464.1"/>
    </source>
</evidence>